<dbReference type="EMBL" id="AP024086">
    <property type="protein sequence ID" value="BCL62929.1"/>
    <property type="molecule type" value="Genomic_DNA"/>
</dbReference>
<protein>
    <submittedName>
        <fullName evidence="1">Uncharacterized protein</fullName>
    </submittedName>
</protein>
<proteinExistence type="predicted"/>
<evidence type="ECO:0000313" key="2">
    <source>
        <dbReference type="Proteomes" id="UP000826725"/>
    </source>
</evidence>
<gene>
    <name evidence="1" type="ORF">DGMP_36220</name>
</gene>
<dbReference type="AlphaFoldDB" id="A0A8D5JIQ0"/>
<evidence type="ECO:0000313" key="1">
    <source>
        <dbReference type="EMBL" id="BCL62929.1"/>
    </source>
</evidence>
<dbReference type="KEGG" id="dbk:DGMP_36220"/>
<organism evidence="1 2">
    <name type="scientific">Desulfomarina profundi</name>
    <dbReference type="NCBI Taxonomy" id="2772557"/>
    <lineage>
        <taxon>Bacteria</taxon>
        <taxon>Pseudomonadati</taxon>
        <taxon>Thermodesulfobacteriota</taxon>
        <taxon>Desulfobulbia</taxon>
        <taxon>Desulfobulbales</taxon>
        <taxon>Desulfobulbaceae</taxon>
        <taxon>Desulfomarina</taxon>
    </lineage>
</organism>
<dbReference type="RefSeq" id="WP_228855232.1">
    <property type="nucleotide sequence ID" value="NZ_AP024086.1"/>
</dbReference>
<reference evidence="1" key="1">
    <citation type="submission" date="2020-09" db="EMBL/GenBank/DDBJ databases">
        <title>Desulfogranum mesoprofundum gen. nov., sp. nov., a novel mesophilic, sulfate-reducing chemolithoautotroph isolated from a deep-sea hydrothermal vent chimney in the Suiyo Seamount.</title>
        <authorList>
            <person name="Hashimoto Y."/>
            <person name="Nakagawa S."/>
        </authorList>
    </citation>
    <scope>NUCLEOTIDE SEQUENCE</scope>
    <source>
        <strain evidence="1">KT2</strain>
    </source>
</reference>
<accession>A0A8D5JIQ0</accession>
<sequence length="1204" mass="135630">MAPVFSHDTIPEKPPTEVWEEIRDSRTSALTGDIFNDSVPAPYSREELQEREKLFVDGLREDLKDADLNMRFSTFIISAEYYYLSRALIEKGMAPAFTLKDALVRYEKRLLKMRKRLSKQPDIYSLITILQAYAENKYYPGNGSGLLLDGLYHNLNDCEGGTKEVLAYLDDLYPQLEIGSNRGLLRTTSGDVIGHMQVYIAPGKVAGKIMENSNGIVLETTRVAADSIRSWKAGDVFPLEDFVFRFYPALSELADSRRWIQNEKNSSETGRFQKIVGTSNHPLKMSYTVSSTLLGGLYDIENIRRRKIENEFVKSRLSTCDPGIDPLHSNSSNIFSNFVAVDKKLRKNLIGHYLASLQYWDNQVMPQWKKPRFLVSYDDFATTLLQKKWNNSGYILLDSGSALPAEQVESHRLFLGALTGETRKKGADENYFGKGARQCGRGAFLSGDLVSYLFSSPEKPGFFFLPAVKDMENWENLPKAILDDCLMVTTEDDTANILRILGETAASQRISFRRMLYDRVVGRSPVAFSGNLPQDSLKRELGTLFTGRAEIEDATFAGTRVSGRSSREVASVLETVREKGRTGIAPELLRDSFDFFDGRQFMDMVLAYGMRKDLALSFPRANNFVETVVTLFLSGTSSVADKELEEVFIRLEGSEKENLRLAAIRGRALSIGKDTTELSAALASALVTGKQFDFEALLTLMAFGLREEDAVRVSRLWSKKIFSRIPQFPGDRRDEDVAVLLELAGLVRSASFFHDRELLQSIRTELEGSLAGDFRRASGDGPGGGDYGLLVSKVYILAMLAEAGTFMPADSNFLEHFITFGGHNPLGNSMVTLVSGLFSREALAELLQRTIDDQLQTVVRLSLETKNIQEKSYSEKLARLQRIVGNGNLIARLLLELDGPAMTGISGLPASEFTNRSDNGLWYLQKLHTEIGRTGIFAAFQKDRTSRSEKKNGFSGFAGKYYQDRRVRESFSLLAYFQSEKGLGKRVKFRKIKDIKTLKDLLKVKVIQSSRKVTRQDMSLLTLSLNGQNSSSEIRKSWEETLEVINHHLGLPMSDESREYLFAPHYPYLVSNDSGFLYNPDKIEDLRNAVGWGGRNDILLSSYLHFRNLPEKLPDWLLQTAQKRSEVEQAIIQRLEQRSFYPMILECESDSTLLPESLFSAKWKIRKPFGEDIFPGTLLLLRLGYLEITGDGELVPTKKMVHQG</sequence>
<keyword evidence="2" id="KW-1185">Reference proteome</keyword>
<name>A0A8D5JIQ0_9BACT</name>
<dbReference type="Proteomes" id="UP000826725">
    <property type="component" value="Chromosome"/>
</dbReference>